<gene>
    <name evidence="1" type="ORF">E5347_04125</name>
</gene>
<dbReference type="RefSeq" id="WP_136004940.1">
    <property type="nucleotide sequence ID" value="NZ_SRYR01000001.1"/>
</dbReference>
<reference evidence="1 2" key="1">
    <citation type="submission" date="2019-04" db="EMBL/GenBank/DDBJ databases">
        <title>Microbes associate with the intestines of laboratory mice.</title>
        <authorList>
            <person name="Navarre W."/>
            <person name="Wong E."/>
            <person name="Huang K."/>
            <person name="Tropini C."/>
            <person name="Ng K."/>
            <person name="Yu B."/>
        </authorList>
    </citation>
    <scope>NUCLEOTIDE SEQUENCE [LARGE SCALE GENOMIC DNA]</scope>
    <source>
        <strain evidence="1 2">NM50_B9-20</strain>
    </source>
</reference>
<name>A0A4S2DS25_9CLOT</name>
<dbReference type="AlphaFoldDB" id="A0A4S2DS25"/>
<sequence length="397" mass="47035">MKKHISLIGGLLISTILIGCSETKVLDESTKDNISEKYTITERNIENTDKEHLFTPLFYDVDTVYGTMSPNKEADSDKFAIPYYIDIEGNIKKVENDKFTDNEIDFIKENNGFRKQGIYMIDSNKLNDRKYYYMDVIDKTKFELKDFEINQNKIENKLKSIAIGGSKINDNYYIYQYISMDDGNISDTRDFIIIDLKNEKYYVNNNEKKIKKFYYDDNLNSIIAIDEIGKMYKLKFDENSIIFEEYKTIDIEKVNSYNRETFLVSKLSNNKLLIRVQSTESKEYMDYFNAVYDIETKEVIYFDKEKTILDSLENTKFYCIYYKDEKYLGEVSEDGNINLIYKLDNDDGYKYFYSEANEEGNKVFLTRIKISEESIKNPEKPLIKEDIKYSILEIQER</sequence>
<accession>A0A4S2DS25</accession>
<dbReference type="EMBL" id="SRYR01000001">
    <property type="protein sequence ID" value="TGY44014.1"/>
    <property type="molecule type" value="Genomic_DNA"/>
</dbReference>
<comment type="caution">
    <text evidence="1">The sequence shown here is derived from an EMBL/GenBank/DDBJ whole genome shotgun (WGS) entry which is preliminary data.</text>
</comment>
<protein>
    <recommendedName>
        <fullName evidence="3">Lipoprotein</fullName>
    </recommendedName>
</protein>
<organism evidence="1 2">
    <name type="scientific">Clostridium sartagoforme</name>
    <dbReference type="NCBI Taxonomy" id="84031"/>
    <lineage>
        <taxon>Bacteria</taxon>
        <taxon>Bacillati</taxon>
        <taxon>Bacillota</taxon>
        <taxon>Clostridia</taxon>
        <taxon>Eubacteriales</taxon>
        <taxon>Clostridiaceae</taxon>
        <taxon>Clostridium</taxon>
    </lineage>
</organism>
<dbReference type="Proteomes" id="UP000306888">
    <property type="component" value="Unassembled WGS sequence"/>
</dbReference>
<proteinExistence type="predicted"/>
<dbReference type="OrthoDB" id="9775391at2"/>
<dbReference type="PROSITE" id="PS51257">
    <property type="entry name" value="PROKAR_LIPOPROTEIN"/>
    <property type="match status" value="1"/>
</dbReference>
<keyword evidence="2" id="KW-1185">Reference proteome</keyword>
<evidence type="ECO:0008006" key="3">
    <source>
        <dbReference type="Google" id="ProtNLM"/>
    </source>
</evidence>
<evidence type="ECO:0000313" key="1">
    <source>
        <dbReference type="EMBL" id="TGY44014.1"/>
    </source>
</evidence>
<evidence type="ECO:0000313" key="2">
    <source>
        <dbReference type="Proteomes" id="UP000306888"/>
    </source>
</evidence>